<feature type="region of interest" description="Disordered" evidence="1">
    <location>
        <begin position="53"/>
        <end position="105"/>
    </location>
</feature>
<feature type="compositionally biased region" description="Basic and acidic residues" evidence="1">
    <location>
        <begin position="67"/>
        <end position="76"/>
    </location>
</feature>
<dbReference type="EMBL" id="JAACNO010001828">
    <property type="protein sequence ID" value="KAF4137384.1"/>
    <property type="molecule type" value="Genomic_DNA"/>
</dbReference>
<reference evidence="2" key="1">
    <citation type="submission" date="2020-03" db="EMBL/GenBank/DDBJ databases">
        <title>Hybrid Assembly of Korean Phytophthora infestans isolates.</title>
        <authorList>
            <person name="Prokchorchik M."/>
            <person name="Lee Y."/>
            <person name="Seo J."/>
            <person name="Cho J.-H."/>
            <person name="Park Y.-E."/>
            <person name="Jang D.-C."/>
            <person name="Im J.-S."/>
            <person name="Choi J.-G."/>
            <person name="Park H.-J."/>
            <person name="Lee G.-B."/>
            <person name="Lee Y.-G."/>
            <person name="Hong S.-Y."/>
            <person name="Cho K."/>
            <person name="Sohn K.H."/>
        </authorList>
    </citation>
    <scope>NUCLEOTIDE SEQUENCE</scope>
    <source>
        <strain evidence="2">KR_2_A2</strain>
    </source>
</reference>
<gene>
    <name evidence="2" type="ORF">GN958_ATG13441</name>
</gene>
<evidence type="ECO:0000256" key="1">
    <source>
        <dbReference type="SAM" id="MobiDB-lite"/>
    </source>
</evidence>
<evidence type="ECO:0000313" key="3">
    <source>
        <dbReference type="Proteomes" id="UP000704712"/>
    </source>
</evidence>
<evidence type="ECO:0000313" key="2">
    <source>
        <dbReference type="EMBL" id="KAF4137384.1"/>
    </source>
</evidence>
<comment type="caution">
    <text evidence="2">The sequence shown here is derived from an EMBL/GenBank/DDBJ whole genome shotgun (WGS) entry which is preliminary data.</text>
</comment>
<proteinExistence type="predicted"/>
<name>A0A8S9UEI5_PHYIN</name>
<protein>
    <submittedName>
        <fullName evidence="2">Uncharacterized protein</fullName>
    </submittedName>
</protein>
<accession>A0A8S9UEI5</accession>
<organism evidence="2 3">
    <name type="scientific">Phytophthora infestans</name>
    <name type="common">Potato late blight agent</name>
    <name type="synonym">Botrytis infestans</name>
    <dbReference type="NCBI Taxonomy" id="4787"/>
    <lineage>
        <taxon>Eukaryota</taxon>
        <taxon>Sar</taxon>
        <taxon>Stramenopiles</taxon>
        <taxon>Oomycota</taxon>
        <taxon>Peronosporomycetes</taxon>
        <taxon>Peronosporales</taxon>
        <taxon>Peronosporaceae</taxon>
        <taxon>Phytophthora</taxon>
    </lineage>
</organism>
<dbReference type="Proteomes" id="UP000704712">
    <property type="component" value="Unassembled WGS sequence"/>
</dbReference>
<dbReference type="AlphaFoldDB" id="A0A8S9UEI5"/>
<sequence>MNAVISDGEMANIILQGVEATHRNVVRLFNSPNMVGAANLEPDLDEVLNSLRGKAERDKSVANQLKSSDEDGEKPVKAMQTRQYGQEHQKKRPPHVGGGVKERKESRTCFYCKKKEHLRAQY</sequence>